<reference evidence="1" key="1">
    <citation type="submission" date="2019-07" db="EMBL/GenBank/DDBJ databases">
        <title>Toxilogical consequences of a new and cryptic species of cyanobacteria (Komarekiella delphini-convector) recovered from the epidermis of a bottlenose dolphin and 1500 ft. in the air.</title>
        <authorList>
            <person name="Brown A.O."/>
            <person name="Dvorak P."/>
            <person name="Villanueva C.D."/>
            <person name="Foss A.J."/>
            <person name="Garvey A.D."/>
            <person name="Gibson Q.A."/>
            <person name="Johansen J.R."/>
            <person name="Casamatta D.A."/>
        </authorList>
    </citation>
    <scope>NUCLEOTIDE SEQUENCE</scope>
    <source>
        <strain evidence="1">SJRDD-AB1</strain>
    </source>
</reference>
<dbReference type="EMBL" id="VJXY01000018">
    <property type="protein sequence ID" value="MBD6617613.1"/>
    <property type="molecule type" value="Genomic_DNA"/>
</dbReference>
<proteinExistence type="predicted"/>
<protein>
    <submittedName>
        <fullName evidence="1">Uncharacterized protein</fullName>
    </submittedName>
</protein>
<sequence length="64" mass="7516">MKTNVELKARIKELGKQAADYSRQAIQVFDTDREQNRTLMRQAYESSKRCQVLIGELLRRQSQS</sequence>
<dbReference type="RefSeq" id="WP_191758826.1">
    <property type="nucleotide sequence ID" value="NZ_VJXY01000018.1"/>
</dbReference>
<name>A0AA40SYE9_9NOST</name>
<comment type="caution">
    <text evidence="1">The sequence shown here is derived from an EMBL/GenBank/DDBJ whole genome shotgun (WGS) entry which is preliminary data.</text>
</comment>
<accession>A0AA40SYE9</accession>
<evidence type="ECO:0000313" key="2">
    <source>
        <dbReference type="Proteomes" id="UP001165986"/>
    </source>
</evidence>
<evidence type="ECO:0000313" key="1">
    <source>
        <dbReference type="EMBL" id="MBD6617613.1"/>
    </source>
</evidence>
<keyword evidence="2" id="KW-1185">Reference proteome</keyword>
<gene>
    <name evidence="1" type="ORF">FNW02_17700</name>
</gene>
<dbReference type="AlphaFoldDB" id="A0AA40SYE9"/>
<organism evidence="1 2">
    <name type="scientific">Komarekiella delphini-convector SJRDD-AB1</name>
    <dbReference type="NCBI Taxonomy" id="2593771"/>
    <lineage>
        <taxon>Bacteria</taxon>
        <taxon>Bacillati</taxon>
        <taxon>Cyanobacteriota</taxon>
        <taxon>Cyanophyceae</taxon>
        <taxon>Nostocales</taxon>
        <taxon>Nostocaceae</taxon>
        <taxon>Komarekiella</taxon>
        <taxon>Komarekiella delphini-convector</taxon>
    </lineage>
</organism>
<dbReference type="Proteomes" id="UP001165986">
    <property type="component" value="Unassembled WGS sequence"/>
</dbReference>